<keyword evidence="8" id="KW-0539">Nucleus</keyword>
<dbReference type="Gene3D" id="3.40.50.1460">
    <property type="match status" value="1"/>
</dbReference>
<evidence type="ECO:0000259" key="10">
    <source>
        <dbReference type="PROSITE" id="PS51030"/>
    </source>
</evidence>
<sequence length="566" mass="62970">MSGSPMCAICGVNEETANKRTKLGENYVRKGSGVYTCERDRQWFGRNHGLHVACPGGPIPVDRENCAINICRSCKLHKCLRLGMRFKNKAQDTANASGSMFNEQPGTSANKDQAQLPVTSVPSPQPPICGIDSDPAHVLAQNANAIANSGLILNTNSMAPHTEGTGDLDFERIIASAGISHSDLMSTHSDNLDLEVFSQLMTDTAEMVDQGMGVNAMHASTSQPPPQLSTNTCVAIVCQPRPLPTQVNPQTNMIAPPTRECRVFDLITTLVDRPDIDLSAIPCDQPFITKALDIIRGMHANINQNNVWQQELKNCLIEHGHLEYLQRAIMASSMEQPWPAIHGIDLRVRGQPVLSTGNGRSSGRVVVFVTEPDLKEEELRWKSFYEQLGYEFTVDSKATRRKIKDALYGLAAQPLDGKALIVMFIGGAYFVDNGNRPENEMSVPEIVDTLSHLVQCLRDRLKLCVFNFHSIENVEQHENFHMMFDNHTLLVYAHSKNKDSWRKPTENITIFGQAFSHSAAQYPRKPLNEIVNMAIRRIAAEHRDSDHPNIAIYPMDNQREIYLPIA</sequence>
<dbReference type="GO" id="GO:0003700">
    <property type="term" value="F:DNA-binding transcription factor activity"/>
    <property type="evidence" value="ECO:0007669"/>
    <property type="project" value="InterPro"/>
</dbReference>
<evidence type="ECO:0000313" key="12">
    <source>
        <dbReference type="Proteomes" id="UP000728032"/>
    </source>
</evidence>
<keyword evidence="6" id="KW-0804">Transcription</keyword>
<evidence type="ECO:0000256" key="1">
    <source>
        <dbReference type="ARBA" id="ARBA00022723"/>
    </source>
</evidence>
<evidence type="ECO:0000256" key="8">
    <source>
        <dbReference type="ARBA" id="ARBA00023242"/>
    </source>
</evidence>
<protein>
    <recommendedName>
        <fullName evidence="10">Nuclear receptor domain-containing protein</fullName>
    </recommendedName>
</protein>
<name>A0A7R9QP70_9ACAR</name>
<reference evidence="11" key="1">
    <citation type="submission" date="2020-11" db="EMBL/GenBank/DDBJ databases">
        <authorList>
            <person name="Tran Van P."/>
        </authorList>
    </citation>
    <scope>NUCLEOTIDE SEQUENCE</scope>
</reference>
<dbReference type="InterPro" id="IPR013088">
    <property type="entry name" value="Znf_NHR/GATA"/>
</dbReference>
<dbReference type="SUPFAM" id="SSF52129">
    <property type="entry name" value="Caspase-like"/>
    <property type="match status" value="1"/>
</dbReference>
<accession>A0A7R9QP70</accession>
<keyword evidence="5" id="KW-0238">DNA-binding</keyword>
<dbReference type="GO" id="GO:0043565">
    <property type="term" value="F:sequence-specific DNA binding"/>
    <property type="evidence" value="ECO:0007669"/>
    <property type="project" value="InterPro"/>
</dbReference>
<dbReference type="EMBL" id="CAJPVJ010006519">
    <property type="protein sequence ID" value="CAG2170501.1"/>
    <property type="molecule type" value="Genomic_DNA"/>
</dbReference>
<keyword evidence="12" id="KW-1185">Reference proteome</keyword>
<dbReference type="InterPro" id="IPR029030">
    <property type="entry name" value="Caspase-like_dom_sf"/>
</dbReference>
<feature type="domain" description="Nuclear receptor" evidence="10">
    <location>
        <begin position="4"/>
        <end position="91"/>
    </location>
</feature>
<evidence type="ECO:0000256" key="4">
    <source>
        <dbReference type="ARBA" id="ARBA00023015"/>
    </source>
</evidence>
<keyword evidence="1" id="KW-0479">Metal-binding</keyword>
<evidence type="ECO:0000256" key="3">
    <source>
        <dbReference type="ARBA" id="ARBA00022833"/>
    </source>
</evidence>
<keyword evidence="4" id="KW-0805">Transcription regulation</keyword>
<evidence type="ECO:0000256" key="5">
    <source>
        <dbReference type="ARBA" id="ARBA00023125"/>
    </source>
</evidence>
<evidence type="ECO:0000313" key="11">
    <source>
        <dbReference type="EMBL" id="CAD7653314.1"/>
    </source>
</evidence>
<keyword evidence="7" id="KW-0675">Receptor</keyword>
<keyword evidence="2" id="KW-0863">Zinc-finger</keyword>
<dbReference type="AlphaFoldDB" id="A0A7R9QP70"/>
<dbReference type="OrthoDB" id="1431934at2759"/>
<gene>
    <name evidence="11" type="ORF">ONB1V03_LOCUS9971</name>
</gene>
<feature type="region of interest" description="Disordered" evidence="9">
    <location>
        <begin position="95"/>
        <end position="122"/>
    </location>
</feature>
<keyword evidence="3" id="KW-0862">Zinc</keyword>
<dbReference type="EMBL" id="OC921344">
    <property type="protein sequence ID" value="CAD7653314.1"/>
    <property type="molecule type" value="Genomic_DNA"/>
</dbReference>
<dbReference type="Gene3D" id="3.30.50.10">
    <property type="entry name" value="Erythroid Transcription Factor GATA-1, subunit A"/>
    <property type="match status" value="1"/>
</dbReference>
<proteinExistence type="predicted"/>
<dbReference type="GO" id="GO:0008270">
    <property type="term" value="F:zinc ion binding"/>
    <property type="evidence" value="ECO:0007669"/>
    <property type="project" value="UniProtKB-KW"/>
</dbReference>
<evidence type="ECO:0000256" key="2">
    <source>
        <dbReference type="ARBA" id="ARBA00022771"/>
    </source>
</evidence>
<evidence type="ECO:0000256" key="7">
    <source>
        <dbReference type="ARBA" id="ARBA00023170"/>
    </source>
</evidence>
<dbReference type="PROSITE" id="PS51030">
    <property type="entry name" value="NUCLEAR_REC_DBD_2"/>
    <property type="match status" value="1"/>
</dbReference>
<evidence type="ECO:0000256" key="6">
    <source>
        <dbReference type="ARBA" id="ARBA00023163"/>
    </source>
</evidence>
<organism evidence="11">
    <name type="scientific">Oppiella nova</name>
    <dbReference type="NCBI Taxonomy" id="334625"/>
    <lineage>
        <taxon>Eukaryota</taxon>
        <taxon>Metazoa</taxon>
        <taxon>Ecdysozoa</taxon>
        <taxon>Arthropoda</taxon>
        <taxon>Chelicerata</taxon>
        <taxon>Arachnida</taxon>
        <taxon>Acari</taxon>
        <taxon>Acariformes</taxon>
        <taxon>Sarcoptiformes</taxon>
        <taxon>Oribatida</taxon>
        <taxon>Brachypylina</taxon>
        <taxon>Oppioidea</taxon>
        <taxon>Oppiidae</taxon>
        <taxon>Oppiella</taxon>
    </lineage>
</organism>
<dbReference type="InterPro" id="IPR001628">
    <property type="entry name" value="Znf_hrmn_rcpt"/>
</dbReference>
<evidence type="ECO:0000256" key="9">
    <source>
        <dbReference type="SAM" id="MobiDB-lite"/>
    </source>
</evidence>
<dbReference type="Proteomes" id="UP000728032">
    <property type="component" value="Unassembled WGS sequence"/>
</dbReference>